<dbReference type="Gene3D" id="6.10.280.70">
    <property type="match status" value="1"/>
</dbReference>
<evidence type="ECO:0000256" key="6">
    <source>
        <dbReference type="ARBA" id="ARBA00022792"/>
    </source>
</evidence>
<dbReference type="Proteomes" id="UP001497444">
    <property type="component" value="Unassembled WGS sequence"/>
</dbReference>
<evidence type="ECO:0000256" key="4">
    <source>
        <dbReference type="ARBA" id="ARBA00022547"/>
    </source>
</evidence>
<keyword evidence="3" id="KW-0813">Transport</keyword>
<sequence length="209" mass="23998">MSGKAVARAGKSIDWDHLSKVVVSDAGKRELASLRRAYDDVAATLNEKFNVKPTSINWDFYKQKLGPSVVNIFQQSYESLDKQVPDYQDDLTPVYEAKHQELLKKALVEEEDSKRKIVLLEKEIENVREQKAALKTMTVDEYFAKNPEVKEKIDDEIRNHNWGYKFNKVLLLWLMKKEHMSLYLALVAVVLAFASSPEPRPLCLGLPCK</sequence>
<protein>
    <recommendedName>
        <fullName evidence="13">ATP synthase subunit d, mitochondrial</fullName>
    </recommendedName>
</protein>
<organism evidence="11 12">
    <name type="scientific">Sphagnum jensenii</name>
    <dbReference type="NCBI Taxonomy" id="128206"/>
    <lineage>
        <taxon>Eukaryota</taxon>
        <taxon>Viridiplantae</taxon>
        <taxon>Streptophyta</taxon>
        <taxon>Embryophyta</taxon>
        <taxon>Bryophyta</taxon>
        <taxon>Sphagnophytina</taxon>
        <taxon>Sphagnopsida</taxon>
        <taxon>Sphagnales</taxon>
        <taxon>Sphagnaceae</taxon>
        <taxon>Sphagnum</taxon>
    </lineage>
</organism>
<evidence type="ECO:0000256" key="1">
    <source>
        <dbReference type="ARBA" id="ARBA00004273"/>
    </source>
</evidence>
<evidence type="ECO:0000256" key="5">
    <source>
        <dbReference type="ARBA" id="ARBA00022781"/>
    </source>
</evidence>
<comment type="similarity">
    <text evidence="2">Belongs to the ATPase d subunit family.</text>
</comment>
<reference evidence="11" key="1">
    <citation type="submission" date="2024-02" db="EMBL/GenBank/DDBJ databases">
        <authorList>
            <consortium name="ELIXIR-Norway"/>
            <consortium name="Elixir Norway"/>
        </authorList>
    </citation>
    <scope>NUCLEOTIDE SEQUENCE</scope>
</reference>
<keyword evidence="7" id="KW-0406">Ion transport</keyword>
<feature type="coiled-coil region" evidence="10">
    <location>
        <begin position="103"/>
        <end position="137"/>
    </location>
</feature>
<keyword evidence="12" id="KW-1185">Reference proteome</keyword>
<evidence type="ECO:0000256" key="10">
    <source>
        <dbReference type="SAM" id="Coils"/>
    </source>
</evidence>
<dbReference type="EMBL" id="CAXAQS010000658">
    <property type="protein sequence ID" value="CAK9252572.1"/>
    <property type="molecule type" value="Genomic_DNA"/>
</dbReference>
<name>A0ABP0VEL6_9BRYO</name>
<dbReference type="PANTHER" id="PTHR12700">
    <property type="entry name" value="ATP SYNTHASE SUBUNIT D, MITOCHONDRIAL"/>
    <property type="match status" value="1"/>
</dbReference>
<dbReference type="SUPFAM" id="SSF161065">
    <property type="entry name" value="ATP synthase D chain-like"/>
    <property type="match status" value="1"/>
</dbReference>
<keyword evidence="10" id="KW-0175">Coiled coil</keyword>
<proteinExistence type="inferred from homology"/>
<keyword evidence="8" id="KW-0496">Mitochondrion</keyword>
<gene>
    <name evidence="11" type="ORF">CSSPJE1EN1_LOCUS27950</name>
</gene>
<evidence type="ECO:0000256" key="3">
    <source>
        <dbReference type="ARBA" id="ARBA00022448"/>
    </source>
</evidence>
<keyword evidence="9" id="KW-0472">Membrane</keyword>
<comment type="caution">
    <text evidence="11">The sequence shown here is derived from an EMBL/GenBank/DDBJ whole genome shotgun (WGS) entry which is preliminary data.</text>
</comment>
<dbReference type="InterPro" id="IPR036228">
    <property type="entry name" value="ATP_synth_F0_dsu_sf_mt"/>
</dbReference>
<evidence type="ECO:0000313" key="12">
    <source>
        <dbReference type="Proteomes" id="UP001497444"/>
    </source>
</evidence>
<evidence type="ECO:0000313" key="11">
    <source>
        <dbReference type="EMBL" id="CAK9252572.1"/>
    </source>
</evidence>
<keyword evidence="5" id="KW-0375">Hydrogen ion transport</keyword>
<keyword evidence="4" id="KW-0138">CF(0)</keyword>
<evidence type="ECO:0000256" key="8">
    <source>
        <dbReference type="ARBA" id="ARBA00023128"/>
    </source>
</evidence>
<comment type="subcellular location">
    <subcellularLocation>
        <location evidence="1">Mitochondrion inner membrane</location>
    </subcellularLocation>
</comment>
<accession>A0ABP0VEL6</accession>
<evidence type="ECO:0000256" key="2">
    <source>
        <dbReference type="ARBA" id="ARBA00006842"/>
    </source>
</evidence>
<keyword evidence="6" id="KW-0999">Mitochondrion inner membrane</keyword>
<evidence type="ECO:0000256" key="9">
    <source>
        <dbReference type="ARBA" id="ARBA00023136"/>
    </source>
</evidence>
<dbReference type="Pfam" id="PF05873">
    <property type="entry name" value="Mt_ATP-synt_D"/>
    <property type="match status" value="1"/>
</dbReference>
<evidence type="ECO:0000256" key="7">
    <source>
        <dbReference type="ARBA" id="ARBA00023065"/>
    </source>
</evidence>
<dbReference type="InterPro" id="IPR008689">
    <property type="entry name" value="ATP_synth_F0_dsu_mt"/>
</dbReference>
<evidence type="ECO:0008006" key="13">
    <source>
        <dbReference type="Google" id="ProtNLM"/>
    </source>
</evidence>